<evidence type="ECO:0000256" key="1">
    <source>
        <dbReference type="SAM" id="MobiDB-lite"/>
    </source>
</evidence>
<name>A0ABP8NVF2_9NOCA</name>
<dbReference type="PROSITE" id="PS00455">
    <property type="entry name" value="AMP_BINDING"/>
    <property type="match status" value="1"/>
</dbReference>
<accession>A0ABP8NVF2</accession>
<dbReference type="SUPFAM" id="SSF56801">
    <property type="entry name" value="Acetyl-CoA synthetase-like"/>
    <property type="match status" value="1"/>
</dbReference>
<organism evidence="4 5">
    <name type="scientific">Rhodococcus olei</name>
    <dbReference type="NCBI Taxonomy" id="2161675"/>
    <lineage>
        <taxon>Bacteria</taxon>
        <taxon>Bacillati</taxon>
        <taxon>Actinomycetota</taxon>
        <taxon>Actinomycetes</taxon>
        <taxon>Mycobacteriales</taxon>
        <taxon>Nocardiaceae</taxon>
        <taxon>Rhodococcus</taxon>
    </lineage>
</organism>
<feature type="domain" description="AMP-binding enzyme C-terminal" evidence="3">
    <location>
        <begin position="429"/>
        <end position="514"/>
    </location>
</feature>
<protein>
    <submittedName>
        <fullName evidence="4">ATP-dependent acyl-CoA ligase</fullName>
    </submittedName>
</protein>
<reference evidence="5" key="1">
    <citation type="journal article" date="2019" name="Int. J. Syst. Evol. Microbiol.">
        <title>The Global Catalogue of Microorganisms (GCM) 10K type strain sequencing project: providing services to taxonomists for standard genome sequencing and annotation.</title>
        <authorList>
            <consortium name="The Broad Institute Genomics Platform"/>
            <consortium name="The Broad Institute Genome Sequencing Center for Infectious Disease"/>
            <person name="Wu L."/>
            <person name="Ma J."/>
        </authorList>
    </citation>
    <scope>NUCLEOTIDE SEQUENCE [LARGE SCALE GENOMIC DNA]</scope>
    <source>
        <strain evidence="5">JCM 32206</strain>
    </source>
</reference>
<comment type="caution">
    <text evidence="4">The sequence shown here is derived from an EMBL/GenBank/DDBJ whole genome shotgun (WGS) entry which is preliminary data.</text>
</comment>
<dbReference type="Gene3D" id="3.30.300.30">
    <property type="match status" value="1"/>
</dbReference>
<dbReference type="InterPro" id="IPR050237">
    <property type="entry name" value="ATP-dep_AMP-bd_enzyme"/>
</dbReference>
<dbReference type="InterPro" id="IPR025110">
    <property type="entry name" value="AMP-bd_C"/>
</dbReference>
<dbReference type="PANTHER" id="PTHR43767">
    <property type="entry name" value="LONG-CHAIN-FATTY-ACID--COA LIGASE"/>
    <property type="match status" value="1"/>
</dbReference>
<dbReference type="RefSeq" id="WP_345342837.1">
    <property type="nucleotide sequence ID" value="NZ_BAABFB010000024.1"/>
</dbReference>
<keyword evidence="5" id="KW-1185">Reference proteome</keyword>
<dbReference type="GO" id="GO:0016874">
    <property type="term" value="F:ligase activity"/>
    <property type="evidence" value="ECO:0007669"/>
    <property type="project" value="UniProtKB-KW"/>
</dbReference>
<dbReference type="Gene3D" id="3.40.50.12780">
    <property type="entry name" value="N-terminal domain of ligase-like"/>
    <property type="match status" value="1"/>
</dbReference>
<feature type="domain" description="AMP-dependent synthetase/ligase" evidence="2">
    <location>
        <begin position="19"/>
        <end position="379"/>
    </location>
</feature>
<keyword evidence="4" id="KW-0436">Ligase</keyword>
<dbReference type="Pfam" id="PF13193">
    <property type="entry name" value="AMP-binding_C"/>
    <property type="match status" value="1"/>
</dbReference>
<dbReference type="InterPro" id="IPR020845">
    <property type="entry name" value="AMP-binding_CS"/>
</dbReference>
<gene>
    <name evidence="4" type="ORF">GCM10023094_11700</name>
</gene>
<evidence type="ECO:0000259" key="2">
    <source>
        <dbReference type="Pfam" id="PF00501"/>
    </source>
</evidence>
<dbReference type="Proteomes" id="UP001501183">
    <property type="component" value="Unassembled WGS sequence"/>
</dbReference>
<proteinExistence type="predicted"/>
<dbReference type="InterPro" id="IPR000873">
    <property type="entry name" value="AMP-dep_synth/lig_dom"/>
</dbReference>
<feature type="region of interest" description="Disordered" evidence="1">
    <location>
        <begin position="530"/>
        <end position="552"/>
    </location>
</feature>
<dbReference type="InterPro" id="IPR045851">
    <property type="entry name" value="AMP-bd_C_sf"/>
</dbReference>
<evidence type="ECO:0000313" key="4">
    <source>
        <dbReference type="EMBL" id="GAA4475025.1"/>
    </source>
</evidence>
<dbReference type="InterPro" id="IPR042099">
    <property type="entry name" value="ANL_N_sf"/>
</dbReference>
<evidence type="ECO:0000313" key="5">
    <source>
        <dbReference type="Proteomes" id="UP001501183"/>
    </source>
</evidence>
<evidence type="ECO:0000259" key="3">
    <source>
        <dbReference type="Pfam" id="PF13193"/>
    </source>
</evidence>
<dbReference type="PANTHER" id="PTHR43767:SF1">
    <property type="entry name" value="NONRIBOSOMAL PEPTIDE SYNTHASE PES1 (EUROFUNG)-RELATED"/>
    <property type="match status" value="1"/>
</dbReference>
<sequence>MSLEEYAPRPDFVLPQMLRQRAEDTPDFPLVHEIGGATTTASEVHETSVRLANALEKFGVAAGDRVAVMLPPSLKALLTWMGSAWLSAWEVPVNHEFKGRSLTHALNDCQATILIVSADLVHEVCVVASELSDLRTVVVVGGTEVSMPGAITVLGWDEFMASGGLKEHVGPRESDPYAIVYTSGTTGPSKGVLRPWGGFSESHKVVFPNDRTADHENPAVYAPWPTFHSSGKTSALVAIQRGMRLVLRNQFSLSKFWREVEEHHCTHALMVSVGPKLWANRSDEDRNTPLARVFANPLFPEAAEFEEFFGLRISSAWGMTEIGLALAINRPGPKMSCGRPVESFQLRIVDENDYEVTPGHVGELIVRHERPWQLATGYFGRPEATANAWRNGWFHTGDALRMDADGDYHFVDRVKDYVRFRGHNISAREVEVEVNGHPSVAQSACVGVRAGVIDPVTQQITLGDEEVRVFVVPAAGATVDPASLWQYLSDRMPRMMVPRYIDVVQDLPMTPTHKIRKVELRDRAVAPDTWDRHADQLRPAAAGQEAKENARA</sequence>
<dbReference type="Pfam" id="PF00501">
    <property type="entry name" value="AMP-binding"/>
    <property type="match status" value="1"/>
</dbReference>
<dbReference type="EMBL" id="BAABFB010000024">
    <property type="protein sequence ID" value="GAA4475025.1"/>
    <property type="molecule type" value="Genomic_DNA"/>
</dbReference>